<keyword evidence="10 12" id="KW-0413">Isomerase</keyword>
<keyword evidence="6 12" id="KW-0347">Helicase</keyword>
<comment type="catalytic activity">
    <reaction evidence="11 12">
        <text>ATP + H2O = ADP + phosphate + H(+)</text>
        <dbReference type="Rhea" id="RHEA:13065"/>
        <dbReference type="ChEBI" id="CHEBI:15377"/>
        <dbReference type="ChEBI" id="CHEBI:15378"/>
        <dbReference type="ChEBI" id="CHEBI:30616"/>
        <dbReference type="ChEBI" id="CHEBI:43474"/>
        <dbReference type="ChEBI" id="CHEBI:456216"/>
        <dbReference type="EC" id="5.6.2.4"/>
    </reaction>
</comment>
<dbReference type="InterPro" id="IPR041222">
    <property type="entry name" value="PriA_3primeBD"/>
</dbReference>
<comment type="catalytic activity">
    <reaction evidence="12">
        <text>Couples ATP hydrolysis with the unwinding of duplex DNA by translocating in the 3'-5' direction.</text>
        <dbReference type="EC" id="5.6.2.4"/>
    </reaction>
</comment>
<keyword evidence="8 12" id="KW-0067">ATP-binding</keyword>
<feature type="binding site" evidence="12">
    <location>
        <position position="482"/>
    </location>
    <ligand>
        <name>Zn(2+)</name>
        <dbReference type="ChEBI" id="CHEBI:29105"/>
        <label>1</label>
    </ligand>
</feature>
<dbReference type="GO" id="GO:1990077">
    <property type="term" value="C:primosome complex"/>
    <property type="evidence" value="ECO:0007669"/>
    <property type="project" value="UniProtKB-UniRule"/>
</dbReference>
<feature type="binding site" evidence="12">
    <location>
        <position position="509"/>
    </location>
    <ligand>
        <name>Zn(2+)</name>
        <dbReference type="ChEBI" id="CHEBI:29105"/>
        <label>2</label>
    </ligand>
</feature>
<dbReference type="InterPro" id="IPR027417">
    <property type="entry name" value="P-loop_NTPase"/>
</dbReference>
<dbReference type="EMBL" id="UGGP01000001">
    <property type="protein sequence ID" value="STO08517.1"/>
    <property type="molecule type" value="Genomic_DNA"/>
</dbReference>
<evidence type="ECO:0000313" key="16">
    <source>
        <dbReference type="Proteomes" id="UP000254060"/>
    </source>
</evidence>
<dbReference type="SMART" id="SM00487">
    <property type="entry name" value="DEXDc"/>
    <property type="match status" value="1"/>
</dbReference>
<dbReference type="InterPro" id="IPR011545">
    <property type="entry name" value="DEAD/DEAH_box_helicase_dom"/>
</dbReference>
<keyword evidence="2 12" id="KW-0235">DNA replication</keyword>
<dbReference type="PANTHER" id="PTHR30580:SF0">
    <property type="entry name" value="PRIMOSOMAL PROTEIN N"/>
    <property type="match status" value="1"/>
</dbReference>
<evidence type="ECO:0000256" key="2">
    <source>
        <dbReference type="ARBA" id="ARBA00022705"/>
    </source>
</evidence>
<dbReference type="InterPro" id="IPR014001">
    <property type="entry name" value="Helicase_ATP-bd"/>
</dbReference>
<proteinExistence type="inferred from homology"/>
<feature type="binding site" evidence="12">
    <location>
        <position position="506"/>
    </location>
    <ligand>
        <name>Zn(2+)</name>
        <dbReference type="ChEBI" id="CHEBI:29105"/>
        <label>2</label>
    </ligand>
</feature>
<dbReference type="Proteomes" id="UP000254060">
    <property type="component" value="Unassembled WGS sequence"/>
</dbReference>
<dbReference type="EC" id="5.6.2.4" evidence="12"/>
<keyword evidence="4 12" id="KW-0547">Nucleotide-binding</keyword>
<evidence type="ECO:0000256" key="9">
    <source>
        <dbReference type="ARBA" id="ARBA00023125"/>
    </source>
</evidence>
<keyword evidence="7 12" id="KW-0862">Zinc</keyword>
<dbReference type="GO" id="GO:0005524">
    <property type="term" value="F:ATP binding"/>
    <property type="evidence" value="ECO:0007669"/>
    <property type="project" value="UniProtKB-UniRule"/>
</dbReference>
<comment type="subunit">
    <text evidence="12">Component of the replication restart primosome.</text>
</comment>
<feature type="binding site" evidence="12">
    <location>
        <position position="491"/>
    </location>
    <ligand>
        <name>Zn(2+)</name>
        <dbReference type="ChEBI" id="CHEBI:29105"/>
        <label>2</label>
    </ligand>
</feature>
<evidence type="ECO:0000256" key="8">
    <source>
        <dbReference type="ARBA" id="ARBA00022840"/>
    </source>
</evidence>
<dbReference type="AlphaFoldDB" id="A0A377FUM6"/>
<dbReference type="GO" id="GO:0043138">
    <property type="term" value="F:3'-5' DNA helicase activity"/>
    <property type="evidence" value="ECO:0007669"/>
    <property type="project" value="UniProtKB-EC"/>
</dbReference>
<feature type="binding site" evidence="12">
    <location>
        <position position="519"/>
    </location>
    <ligand>
        <name>Zn(2+)</name>
        <dbReference type="ChEBI" id="CHEBI:29105"/>
        <label>1</label>
    </ligand>
</feature>
<evidence type="ECO:0000256" key="11">
    <source>
        <dbReference type="ARBA" id="ARBA00048988"/>
    </source>
</evidence>
<dbReference type="GO" id="GO:0008270">
    <property type="term" value="F:zinc ion binding"/>
    <property type="evidence" value="ECO:0007669"/>
    <property type="project" value="UniProtKB-UniRule"/>
</dbReference>
<accession>A0A377FUM6</accession>
<keyword evidence="9 12" id="KW-0238">DNA-binding</keyword>
<keyword evidence="1 12" id="KW-0639">Primosome</keyword>
<dbReference type="InterPro" id="IPR005259">
    <property type="entry name" value="PriA"/>
</dbReference>
<dbReference type="InterPro" id="IPR001650">
    <property type="entry name" value="Helicase_C-like"/>
</dbReference>
<dbReference type="GO" id="GO:0006270">
    <property type="term" value="P:DNA replication initiation"/>
    <property type="evidence" value="ECO:0007669"/>
    <property type="project" value="TreeGrafter"/>
</dbReference>
<evidence type="ECO:0000256" key="7">
    <source>
        <dbReference type="ARBA" id="ARBA00022833"/>
    </source>
</evidence>
<protein>
    <recommendedName>
        <fullName evidence="12">Replication restart protein PriA</fullName>
    </recommendedName>
    <alternativeName>
        <fullName evidence="12">ATP-dependent DNA helicase PriA</fullName>
        <ecNumber evidence="12">5.6.2.4</ecNumber>
    </alternativeName>
    <alternativeName>
        <fullName evidence="12">DNA 3'-5' helicase PriA</fullName>
    </alternativeName>
</protein>
<dbReference type="GO" id="GO:0006302">
    <property type="term" value="P:double-strand break repair"/>
    <property type="evidence" value="ECO:0007669"/>
    <property type="project" value="InterPro"/>
</dbReference>
<dbReference type="Gene3D" id="3.40.1440.60">
    <property type="entry name" value="PriA, 3(prime) DNA-binding domain"/>
    <property type="match status" value="1"/>
</dbReference>
<evidence type="ECO:0000256" key="1">
    <source>
        <dbReference type="ARBA" id="ARBA00022515"/>
    </source>
</evidence>
<feature type="binding site" evidence="12">
    <location>
        <position position="522"/>
    </location>
    <ligand>
        <name>Zn(2+)</name>
        <dbReference type="ChEBI" id="CHEBI:29105"/>
        <label>1</label>
    </ligand>
</feature>
<dbReference type="Pfam" id="PF18319">
    <property type="entry name" value="Zn_ribbon_PriA"/>
    <property type="match status" value="1"/>
</dbReference>
<dbReference type="CDD" id="cd17929">
    <property type="entry name" value="DEXHc_priA"/>
    <property type="match status" value="1"/>
</dbReference>
<evidence type="ECO:0000259" key="14">
    <source>
        <dbReference type="PROSITE" id="PS51194"/>
    </source>
</evidence>
<dbReference type="InterPro" id="IPR040498">
    <property type="entry name" value="PriA_CRR"/>
</dbReference>
<evidence type="ECO:0000256" key="3">
    <source>
        <dbReference type="ARBA" id="ARBA00022723"/>
    </source>
</evidence>
<dbReference type="NCBIfam" id="TIGR00595">
    <property type="entry name" value="priA"/>
    <property type="match status" value="1"/>
</dbReference>
<evidence type="ECO:0000256" key="12">
    <source>
        <dbReference type="HAMAP-Rule" id="MF_00983"/>
    </source>
</evidence>
<dbReference type="SUPFAM" id="SSF52540">
    <property type="entry name" value="P-loop containing nucleoside triphosphate hydrolases"/>
    <property type="match status" value="2"/>
</dbReference>
<dbReference type="PROSITE" id="PS51194">
    <property type="entry name" value="HELICASE_CTER"/>
    <property type="match status" value="1"/>
</dbReference>
<comment type="cofactor">
    <cofactor evidence="12">
        <name>Zn(2+)</name>
        <dbReference type="ChEBI" id="CHEBI:29105"/>
    </cofactor>
    <text evidence="12">Binds 2 zinc ions per subunit.</text>
</comment>
<dbReference type="SMART" id="SM00490">
    <property type="entry name" value="HELICc"/>
    <property type="match status" value="1"/>
</dbReference>
<dbReference type="STRING" id="1397694.GCA_000702585_02383"/>
<keyword evidence="5 12" id="KW-0378">Hydrolase</keyword>
<dbReference type="HAMAP" id="MF_00983">
    <property type="entry name" value="PriA"/>
    <property type="match status" value="1"/>
</dbReference>
<organism evidence="15 16">
    <name type="scientific">Exiguobacterium aurantiacum</name>
    <dbReference type="NCBI Taxonomy" id="33987"/>
    <lineage>
        <taxon>Bacteria</taxon>
        <taxon>Bacillati</taxon>
        <taxon>Bacillota</taxon>
        <taxon>Bacilli</taxon>
        <taxon>Bacillales</taxon>
        <taxon>Bacillales Family XII. Incertae Sedis</taxon>
        <taxon>Exiguobacterium</taxon>
    </lineage>
</organism>
<gene>
    <name evidence="12 15" type="primary">priA</name>
    <name evidence="15" type="ORF">NCTC13163_01889</name>
</gene>
<feature type="binding site" evidence="12">
    <location>
        <position position="479"/>
    </location>
    <ligand>
        <name>Zn(2+)</name>
        <dbReference type="ChEBI" id="CHEBI:29105"/>
        <label>1</label>
    </ligand>
</feature>
<dbReference type="InterPro" id="IPR042115">
    <property type="entry name" value="PriA_3primeBD_sf"/>
</dbReference>
<feature type="domain" description="Helicase C-terminal" evidence="14">
    <location>
        <begin position="514"/>
        <end position="668"/>
    </location>
</feature>
<evidence type="ECO:0000256" key="6">
    <source>
        <dbReference type="ARBA" id="ARBA00022806"/>
    </source>
</evidence>
<dbReference type="PROSITE" id="PS51192">
    <property type="entry name" value="HELICASE_ATP_BIND_1"/>
    <property type="match status" value="1"/>
</dbReference>
<dbReference type="OrthoDB" id="9759544at2"/>
<evidence type="ECO:0000256" key="4">
    <source>
        <dbReference type="ARBA" id="ARBA00022741"/>
    </source>
</evidence>
<name>A0A377FUM6_9BACL</name>
<dbReference type="CDD" id="cd18804">
    <property type="entry name" value="SF2_C_priA"/>
    <property type="match status" value="1"/>
</dbReference>
<evidence type="ECO:0000256" key="10">
    <source>
        <dbReference type="ARBA" id="ARBA00023235"/>
    </source>
</evidence>
<comment type="similarity">
    <text evidence="12">Belongs to the helicase family. PriA subfamily.</text>
</comment>
<reference evidence="15 16" key="1">
    <citation type="submission" date="2018-06" db="EMBL/GenBank/DDBJ databases">
        <authorList>
            <consortium name="Pathogen Informatics"/>
            <person name="Doyle S."/>
        </authorList>
    </citation>
    <scope>NUCLEOTIDE SEQUENCE [LARGE SCALE GENOMIC DNA]</scope>
    <source>
        <strain evidence="15 16">NCTC13163</strain>
    </source>
</reference>
<dbReference type="Pfam" id="PF00271">
    <property type="entry name" value="Helicase_C"/>
    <property type="match status" value="1"/>
</dbReference>
<dbReference type="RefSeq" id="WP_029335427.1">
    <property type="nucleotide sequence ID" value="NZ_UGGP01000001.1"/>
</dbReference>
<sequence>MIAHVHVDAPVITIDRPFDYEVPVQFESLIEPGMRVSVPFGSRRLLGIVTGVSAGTREGLKPLEALLDETSSLTEELLDLSTHVKETTLCFRSSALLAMLPAALKVSYDKEISGTALPEGVRAGTHLSEYPKDVQSVILERAKKGELTLSPVLKEKRTVKTDLVIELVDAAVVPARAKKQLEAIRLLEEVPRMYWSSLRQIGLSRSQLQKLESLGAVRVTEVELNRDPYALIEQVSETVELNDSQTVAVKAIREAEAGETLLLHGVTGSGKTEVYLEAIGRVVDEGRQAILLVPEISLTPMMVKRFKRRFGDRVAVLHSALSQGEKYDEWRKIKRREVDVVVGARSAVFAPLERIGLIILDEEHETTYKQEENPRYHARDVAIWRARYHGCPVVLGSATPSLETYARAQRGVYRYLHLKERYGGEMPPVHIIDMRRELARGNTTMFSEDLFVAINDRIAKKEQCVILLNRRGFTTFVMCRDCGEGLTCPHCAVNLTYHQHGDRLKCHYCGYEMGMPSKCPTCDSKKIKQFGTGTQKIETELLNRIPDARIIRMDQDTTSRKGSHEQLLKRFEDGEADILLGTQMIAKGLDFPNVTLVGVLAADATLGMPDFRATERTFQLVTQVAGRAGRGKLPGEAYVQTYNPDHYVIETASHHDFESFYEQEMKLRQVGSHPPYWYMTLITVAAENPLVAQTEAEQFAEDFMNAHVEQSRLNGPMPAPLSKLKNMYRYQLFIKTKQPEALYPVLAMLQQARAKAISKKEYQLSIDVNPYVFM</sequence>
<dbReference type="GO" id="GO:0006269">
    <property type="term" value="P:DNA replication, synthesis of primer"/>
    <property type="evidence" value="ECO:0007669"/>
    <property type="project" value="UniProtKB-KW"/>
</dbReference>
<dbReference type="NCBIfam" id="NF004066">
    <property type="entry name" value="PRK05580.1-3"/>
    <property type="match status" value="1"/>
</dbReference>
<dbReference type="GO" id="GO:0006310">
    <property type="term" value="P:DNA recombination"/>
    <property type="evidence" value="ECO:0007669"/>
    <property type="project" value="InterPro"/>
</dbReference>
<keyword evidence="3 12" id="KW-0479">Metal-binding</keyword>
<dbReference type="FunFam" id="3.40.1440.60:FF:000001">
    <property type="entry name" value="Primosomal protein N"/>
    <property type="match status" value="1"/>
</dbReference>
<comment type="function">
    <text evidence="12">Initiates the restart of stalled replication forks, which reloads the replicative helicase on sites other than the origin of replication. Recognizes and binds to abandoned replication forks and remodels them to uncover a helicase loading site. Promotes assembly of the primosome at these replication forks.</text>
</comment>
<evidence type="ECO:0000259" key="13">
    <source>
        <dbReference type="PROSITE" id="PS51192"/>
    </source>
</evidence>
<dbReference type="PANTHER" id="PTHR30580">
    <property type="entry name" value="PRIMOSOMAL PROTEIN N"/>
    <property type="match status" value="1"/>
</dbReference>
<feature type="binding site" evidence="12">
    <location>
        <position position="488"/>
    </location>
    <ligand>
        <name>Zn(2+)</name>
        <dbReference type="ChEBI" id="CHEBI:29105"/>
        <label>2</label>
    </ligand>
</feature>
<dbReference type="Pfam" id="PF00270">
    <property type="entry name" value="DEAD"/>
    <property type="match status" value="1"/>
</dbReference>
<feature type="domain" description="Helicase ATP-binding" evidence="13">
    <location>
        <begin position="252"/>
        <end position="418"/>
    </location>
</feature>
<dbReference type="InterPro" id="IPR041236">
    <property type="entry name" value="PriA_C"/>
</dbReference>
<evidence type="ECO:0000313" key="15">
    <source>
        <dbReference type="EMBL" id="STO08517.1"/>
    </source>
</evidence>
<dbReference type="FunFam" id="3.40.50.300:FF:000489">
    <property type="entry name" value="Primosome assembly protein PriA"/>
    <property type="match status" value="1"/>
</dbReference>
<dbReference type="Pfam" id="PF17764">
    <property type="entry name" value="PriA_3primeBD"/>
    <property type="match status" value="1"/>
</dbReference>
<dbReference type="GO" id="GO:0003677">
    <property type="term" value="F:DNA binding"/>
    <property type="evidence" value="ECO:0007669"/>
    <property type="project" value="UniProtKB-UniRule"/>
</dbReference>
<evidence type="ECO:0000256" key="5">
    <source>
        <dbReference type="ARBA" id="ARBA00022801"/>
    </source>
</evidence>
<dbReference type="Gene3D" id="3.40.50.300">
    <property type="entry name" value="P-loop containing nucleotide triphosphate hydrolases"/>
    <property type="match status" value="2"/>
</dbReference>
<dbReference type="GO" id="GO:0016887">
    <property type="term" value="F:ATP hydrolysis activity"/>
    <property type="evidence" value="ECO:0007669"/>
    <property type="project" value="RHEA"/>
</dbReference>
<dbReference type="Pfam" id="PF18074">
    <property type="entry name" value="PriA_C"/>
    <property type="match status" value="1"/>
</dbReference>